<evidence type="ECO:0000313" key="1">
    <source>
        <dbReference type="EMBL" id="OAN48645.1"/>
    </source>
</evidence>
<proteinExistence type="predicted"/>
<sequence length="130" mass="14587">MTTNIRPAFIIDAETLSDLDELSTRTEHGRDKHGTWHRFEVNGVPLTVSEWGIGSGWYTLYEADDGRFRLIEADTDELLRHINKGFPRVSGTFPMVPCSPYDMKKLVRASHEGVKKIVTAAMARSPAPLS</sequence>
<reference evidence="1 2" key="1">
    <citation type="submission" date="2016-04" db="EMBL/GenBank/DDBJ databases">
        <title>Draft genome sequence of freshwater magnetotactic bacteria Magnetospirillum marisnigri SP-1 and Magnetospirillum moscoviense BB-1.</title>
        <authorList>
            <person name="Koziaeva V."/>
            <person name="Dziuba M.V."/>
            <person name="Ivanov T.M."/>
            <person name="Kuznetsov B."/>
            <person name="Grouzdev D.S."/>
        </authorList>
    </citation>
    <scope>NUCLEOTIDE SEQUENCE [LARGE SCALE GENOMIC DNA]</scope>
    <source>
        <strain evidence="1 2">BB-1</strain>
    </source>
</reference>
<comment type="caution">
    <text evidence="1">The sequence shown here is derived from an EMBL/GenBank/DDBJ whole genome shotgun (WGS) entry which is preliminary data.</text>
</comment>
<dbReference type="OrthoDB" id="9801692at2"/>
<gene>
    <name evidence="1" type="ORF">A6A05_14940</name>
</gene>
<dbReference type="AlphaFoldDB" id="A0A178MKR9"/>
<protein>
    <submittedName>
        <fullName evidence="1">Uncharacterized protein</fullName>
    </submittedName>
</protein>
<organism evidence="1 2">
    <name type="scientific">Magnetospirillum moscoviense</name>
    <dbReference type="NCBI Taxonomy" id="1437059"/>
    <lineage>
        <taxon>Bacteria</taxon>
        <taxon>Pseudomonadati</taxon>
        <taxon>Pseudomonadota</taxon>
        <taxon>Alphaproteobacteria</taxon>
        <taxon>Rhodospirillales</taxon>
        <taxon>Rhodospirillaceae</taxon>
        <taxon>Magnetospirillum</taxon>
    </lineage>
</organism>
<dbReference type="RefSeq" id="WP_068502713.1">
    <property type="nucleotide sequence ID" value="NZ_LWQU01000159.1"/>
</dbReference>
<dbReference type="Proteomes" id="UP000078543">
    <property type="component" value="Unassembled WGS sequence"/>
</dbReference>
<evidence type="ECO:0000313" key="2">
    <source>
        <dbReference type="Proteomes" id="UP000078543"/>
    </source>
</evidence>
<keyword evidence="2" id="KW-1185">Reference proteome</keyword>
<dbReference type="EMBL" id="LWQU01000159">
    <property type="protein sequence ID" value="OAN48645.1"/>
    <property type="molecule type" value="Genomic_DNA"/>
</dbReference>
<accession>A0A178MKR9</accession>
<name>A0A178MKR9_9PROT</name>